<proteinExistence type="predicted"/>
<dbReference type="AlphaFoldDB" id="A0A445H5P7"/>
<evidence type="ECO:0000313" key="2">
    <source>
        <dbReference type="EMBL" id="RZB68886.1"/>
    </source>
</evidence>
<name>A0A445H5P7_GLYSO</name>
<evidence type="ECO:0000313" key="3">
    <source>
        <dbReference type="Proteomes" id="UP000289340"/>
    </source>
</evidence>
<organism evidence="2 3">
    <name type="scientific">Glycine soja</name>
    <name type="common">Wild soybean</name>
    <dbReference type="NCBI Taxonomy" id="3848"/>
    <lineage>
        <taxon>Eukaryota</taxon>
        <taxon>Viridiplantae</taxon>
        <taxon>Streptophyta</taxon>
        <taxon>Embryophyta</taxon>
        <taxon>Tracheophyta</taxon>
        <taxon>Spermatophyta</taxon>
        <taxon>Magnoliopsida</taxon>
        <taxon>eudicotyledons</taxon>
        <taxon>Gunneridae</taxon>
        <taxon>Pentapetalae</taxon>
        <taxon>rosids</taxon>
        <taxon>fabids</taxon>
        <taxon>Fabales</taxon>
        <taxon>Fabaceae</taxon>
        <taxon>Papilionoideae</taxon>
        <taxon>50 kb inversion clade</taxon>
        <taxon>NPAAA clade</taxon>
        <taxon>indigoferoid/millettioid clade</taxon>
        <taxon>Phaseoleae</taxon>
        <taxon>Glycine</taxon>
        <taxon>Glycine subgen. Soja</taxon>
    </lineage>
</organism>
<evidence type="ECO:0000256" key="1">
    <source>
        <dbReference type="SAM" id="MobiDB-lite"/>
    </source>
</evidence>
<sequence>MAAQLIHDRVVMECLEGVWETLEGNERCRFLEPAQVIEVSSSEEDLEEDPEELPLEPAMDALDLPMNDEDPLPDVDSLEDIMSASEADSTEESGPGGTANSDDSSS</sequence>
<dbReference type="Proteomes" id="UP000289340">
    <property type="component" value="Chromosome 14"/>
</dbReference>
<accession>A0A445H5P7</accession>
<feature type="region of interest" description="Disordered" evidence="1">
    <location>
        <begin position="62"/>
        <end position="106"/>
    </location>
</feature>
<protein>
    <submittedName>
        <fullName evidence="2">Uncharacterized protein</fullName>
    </submittedName>
</protein>
<dbReference type="EMBL" id="QZWG01000014">
    <property type="protein sequence ID" value="RZB68886.1"/>
    <property type="molecule type" value="Genomic_DNA"/>
</dbReference>
<comment type="caution">
    <text evidence="2">The sequence shown here is derived from an EMBL/GenBank/DDBJ whole genome shotgun (WGS) entry which is preliminary data.</text>
</comment>
<keyword evidence="3" id="KW-1185">Reference proteome</keyword>
<reference evidence="2 3" key="1">
    <citation type="submission" date="2018-09" db="EMBL/GenBank/DDBJ databases">
        <title>A high-quality reference genome of wild soybean provides a powerful tool to mine soybean genomes.</title>
        <authorList>
            <person name="Xie M."/>
            <person name="Chung C.Y.L."/>
            <person name="Li M.-W."/>
            <person name="Wong F.-L."/>
            <person name="Chan T.-F."/>
            <person name="Lam H.-M."/>
        </authorList>
    </citation>
    <scope>NUCLEOTIDE SEQUENCE [LARGE SCALE GENOMIC DNA]</scope>
    <source>
        <strain evidence="3">cv. W05</strain>
        <tissue evidence="2">Hypocotyl of etiolated seedlings</tissue>
    </source>
</reference>
<gene>
    <name evidence="2" type="ORF">D0Y65_038600</name>
</gene>
<feature type="compositionally biased region" description="Acidic residues" evidence="1">
    <location>
        <begin position="66"/>
        <end position="79"/>
    </location>
</feature>